<dbReference type="Gene3D" id="1.10.10.10">
    <property type="entry name" value="Winged helix-like DNA-binding domain superfamily/Winged helix DNA-binding domain"/>
    <property type="match status" value="1"/>
</dbReference>
<dbReference type="Proteomes" id="UP000676917">
    <property type="component" value="Unassembled WGS sequence"/>
</dbReference>
<dbReference type="InterPro" id="IPR050397">
    <property type="entry name" value="Env_Response_Regulators"/>
</dbReference>
<dbReference type="InterPro" id="IPR036390">
    <property type="entry name" value="WH_DNA-bd_sf"/>
</dbReference>
<gene>
    <name evidence="7" type="primary">fnr</name>
    <name evidence="7" type="ORF">J43TS3_04160</name>
</gene>
<organism evidence="7 8">
    <name type="scientific">Ornithinibacillus bavariensis</name>
    <dbReference type="NCBI Taxonomy" id="545502"/>
    <lineage>
        <taxon>Bacteria</taxon>
        <taxon>Bacillati</taxon>
        <taxon>Bacillota</taxon>
        <taxon>Bacilli</taxon>
        <taxon>Bacillales</taxon>
        <taxon>Bacillaceae</taxon>
        <taxon>Ornithinibacillus</taxon>
    </lineage>
</organism>
<dbReference type="Gene3D" id="2.60.120.10">
    <property type="entry name" value="Jelly Rolls"/>
    <property type="match status" value="1"/>
</dbReference>
<dbReference type="SUPFAM" id="SSF46785">
    <property type="entry name" value="Winged helix' DNA-binding domain"/>
    <property type="match status" value="1"/>
</dbReference>
<dbReference type="InterPro" id="IPR036388">
    <property type="entry name" value="WH-like_DNA-bd_sf"/>
</dbReference>
<dbReference type="SUPFAM" id="SSF51206">
    <property type="entry name" value="cAMP-binding domain-like"/>
    <property type="match status" value="1"/>
</dbReference>
<sequence>MLSDLMLGSRNSTHQKISTELRELLSSIGTIIKIYKGTYLFHEGLDANEIYMVNSGLVQVSKLTADGKELILRICSHDDLVGELSLFSDDPNYLLSAKVLAPGEVLVINKDELEESLLSNPMLTFEYMRWTSIHMRKSHSKIRDLLLNGKKGALYSTLIRLANSYGLEQDEGTLIDVALTNQELANFCAATRESVNRMLVDLRKLDVISIDKTGKILVRDIDYLKSEIGCEGCPIEICNIN</sequence>
<protein>
    <submittedName>
        <fullName evidence="7">Anaerobic regulatory protein</fullName>
    </submittedName>
</protein>
<dbReference type="RefSeq" id="WP_212919322.1">
    <property type="nucleotide sequence ID" value="NZ_BORP01000001.1"/>
</dbReference>
<keyword evidence="8" id="KW-1185">Reference proteome</keyword>
<dbReference type="SMART" id="SM00419">
    <property type="entry name" value="HTH_CRP"/>
    <property type="match status" value="1"/>
</dbReference>
<dbReference type="GO" id="GO:0003700">
    <property type="term" value="F:DNA-binding transcription factor activity"/>
    <property type="evidence" value="ECO:0007669"/>
    <property type="project" value="InterPro"/>
</dbReference>
<dbReference type="EMBL" id="BORP01000001">
    <property type="protein sequence ID" value="GIO25805.1"/>
    <property type="molecule type" value="Genomic_DNA"/>
</dbReference>
<evidence type="ECO:0000256" key="2">
    <source>
        <dbReference type="ARBA" id="ARBA00023125"/>
    </source>
</evidence>
<dbReference type="PROSITE" id="PS51063">
    <property type="entry name" value="HTH_CRP_2"/>
    <property type="match status" value="1"/>
</dbReference>
<evidence type="ECO:0000313" key="8">
    <source>
        <dbReference type="Proteomes" id="UP000676917"/>
    </source>
</evidence>
<dbReference type="InterPro" id="IPR012318">
    <property type="entry name" value="HTH_CRP"/>
</dbReference>
<comment type="caution">
    <text evidence="7">The sequence shown here is derived from an EMBL/GenBank/DDBJ whole genome shotgun (WGS) entry which is preliminary data.</text>
</comment>
<dbReference type="GO" id="GO:0005829">
    <property type="term" value="C:cytosol"/>
    <property type="evidence" value="ECO:0007669"/>
    <property type="project" value="TreeGrafter"/>
</dbReference>
<dbReference type="InterPro" id="IPR000595">
    <property type="entry name" value="cNMP-bd_dom"/>
</dbReference>
<keyword evidence="1" id="KW-0805">Transcription regulation</keyword>
<dbReference type="PANTHER" id="PTHR24567:SF74">
    <property type="entry name" value="HTH-TYPE TRANSCRIPTIONAL REGULATOR ARCR"/>
    <property type="match status" value="1"/>
</dbReference>
<dbReference type="GO" id="GO:0003677">
    <property type="term" value="F:DNA binding"/>
    <property type="evidence" value="ECO:0007669"/>
    <property type="project" value="UniProtKB-KW"/>
</dbReference>
<evidence type="ECO:0000256" key="1">
    <source>
        <dbReference type="ARBA" id="ARBA00023015"/>
    </source>
</evidence>
<name>A0A919X7V5_9BACI</name>
<evidence type="ECO:0000256" key="4">
    <source>
        <dbReference type="ARBA" id="ARBA00023163"/>
    </source>
</evidence>
<dbReference type="PROSITE" id="PS50042">
    <property type="entry name" value="CNMP_BINDING_3"/>
    <property type="match status" value="1"/>
</dbReference>
<dbReference type="AlphaFoldDB" id="A0A919X7V5"/>
<feature type="domain" description="Cyclic nucleotide-binding" evidence="5">
    <location>
        <begin position="20"/>
        <end position="117"/>
    </location>
</feature>
<dbReference type="CDD" id="cd00038">
    <property type="entry name" value="CAP_ED"/>
    <property type="match status" value="1"/>
</dbReference>
<keyword evidence="2" id="KW-0238">DNA-binding</keyword>
<keyword evidence="4" id="KW-0804">Transcription</keyword>
<dbReference type="CDD" id="cd00092">
    <property type="entry name" value="HTH_CRP"/>
    <property type="match status" value="1"/>
</dbReference>
<proteinExistence type="predicted"/>
<dbReference type="InterPro" id="IPR014710">
    <property type="entry name" value="RmlC-like_jellyroll"/>
</dbReference>
<dbReference type="PROSITE" id="PS00042">
    <property type="entry name" value="HTH_CRP_1"/>
    <property type="match status" value="1"/>
</dbReference>
<dbReference type="Pfam" id="PF00027">
    <property type="entry name" value="cNMP_binding"/>
    <property type="match status" value="1"/>
</dbReference>
<evidence type="ECO:0000313" key="7">
    <source>
        <dbReference type="EMBL" id="GIO25805.1"/>
    </source>
</evidence>
<dbReference type="InterPro" id="IPR018490">
    <property type="entry name" value="cNMP-bd_dom_sf"/>
</dbReference>
<dbReference type="InterPro" id="IPR018335">
    <property type="entry name" value="Tscrpt_reg_HTH_Crp-type_CS"/>
</dbReference>
<dbReference type="PANTHER" id="PTHR24567">
    <property type="entry name" value="CRP FAMILY TRANSCRIPTIONAL REGULATORY PROTEIN"/>
    <property type="match status" value="1"/>
</dbReference>
<dbReference type="SMART" id="SM00100">
    <property type="entry name" value="cNMP"/>
    <property type="match status" value="1"/>
</dbReference>
<accession>A0A919X7V5</accession>
<keyword evidence="3" id="KW-0010">Activator</keyword>
<dbReference type="Pfam" id="PF13545">
    <property type="entry name" value="HTH_Crp_2"/>
    <property type="match status" value="1"/>
</dbReference>
<feature type="domain" description="HTH crp-type" evidence="6">
    <location>
        <begin position="148"/>
        <end position="222"/>
    </location>
</feature>
<evidence type="ECO:0000256" key="3">
    <source>
        <dbReference type="ARBA" id="ARBA00023159"/>
    </source>
</evidence>
<evidence type="ECO:0000259" key="6">
    <source>
        <dbReference type="PROSITE" id="PS51063"/>
    </source>
</evidence>
<reference evidence="7" key="1">
    <citation type="submission" date="2021-03" db="EMBL/GenBank/DDBJ databases">
        <title>Antimicrobial resistance genes in bacteria isolated from Japanese honey, and their potential for conferring macrolide and lincosamide resistance in the American foulbrood pathogen Paenibacillus larvae.</title>
        <authorList>
            <person name="Okamoto M."/>
            <person name="Kumagai M."/>
            <person name="Kanamori H."/>
            <person name="Takamatsu D."/>
        </authorList>
    </citation>
    <scope>NUCLEOTIDE SEQUENCE</scope>
    <source>
        <strain evidence="7">J43TS3</strain>
    </source>
</reference>
<evidence type="ECO:0000259" key="5">
    <source>
        <dbReference type="PROSITE" id="PS50042"/>
    </source>
</evidence>